<accession>A0A930VB28</accession>
<organism evidence="1 2">
    <name type="scientific">Nocardioides islandensis</name>
    <dbReference type="NCBI Taxonomy" id="433663"/>
    <lineage>
        <taxon>Bacteria</taxon>
        <taxon>Bacillati</taxon>
        <taxon>Actinomycetota</taxon>
        <taxon>Actinomycetes</taxon>
        <taxon>Propionibacteriales</taxon>
        <taxon>Nocardioidaceae</taxon>
        <taxon>Nocardioides</taxon>
    </lineage>
</organism>
<protein>
    <submittedName>
        <fullName evidence="1">Uncharacterized protein</fullName>
    </submittedName>
</protein>
<evidence type="ECO:0000313" key="2">
    <source>
        <dbReference type="Proteomes" id="UP000640489"/>
    </source>
</evidence>
<reference evidence="1" key="1">
    <citation type="submission" date="2020-11" db="EMBL/GenBank/DDBJ databases">
        <title>Nocardioides sp. nov., isolated from Soil of Cynanchum wilfordii Hemsley rhizosphere.</title>
        <authorList>
            <person name="Lee J.-S."/>
            <person name="Suh M.K."/>
            <person name="Kim J.-S."/>
        </authorList>
    </citation>
    <scope>NUCLEOTIDE SEQUENCE</scope>
    <source>
        <strain evidence="1">KCTC 19275</strain>
    </source>
</reference>
<gene>
    <name evidence="1" type="ORF">ISU07_14060</name>
</gene>
<keyword evidence="2" id="KW-1185">Reference proteome</keyword>
<name>A0A930VB28_9ACTN</name>
<dbReference type="RefSeq" id="WP_194707433.1">
    <property type="nucleotide sequence ID" value="NZ_JADKPN010000008.1"/>
</dbReference>
<dbReference type="AlphaFoldDB" id="A0A930VB28"/>
<sequence length="122" mass="12645">MSVAAEMGHENPHAGQGSVLLDIGGDIGALVVAMPASMLGQEIEIDGVEVVHPHGHTHGHGHAHRAHVAVVDRPVPGGTQPSLVFPELSEGSYALYAKGAHEVLLTAEITGGQVTFVEWPTP</sequence>
<comment type="caution">
    <text evidence="1">The sequence shown here is derived from an EMBL/GenBank/DDBJ whole genome shotgun (WGS) entry which is preliminary data.</text>
</comment>
<dbReference type="EMBL" id="JADKPN010000008">
    <property type="protein sequence ID" value="MBF4764254.1"/>
    <property type="molecule type" value="Genomic_DNA"/>
</dbReference>
<proteinExistence type="predicted"/>
<evidence type="ECO:0000313" key="1">
    <source>
        <dbReference type="EMBL" id="MBF4764254.1"/>
    </source>
</evidence>
<dbReference type="Proteomes" id="UP000640489">
    <property type="component" value="Unassembled WGS sequence"/>
</dbReference>